<dbReference type="PANTHER" id="PTHR43833:SF5">
    <property type="entry name" value="TRK SYSTEM POTASSIUM UPTAKE PROTEIN TRKA"/>
    <property type="match status" value="1"/>
</dbReference>
<evidence type="ECO:0000256" key="3">
    <source>
        <dbReference type="ARBA" id="ARBA00022538"/>
    </source>
</evidence>
<sequence>MKIIIAGAGEVGFHLAKLLSYESQDITLIDTNKDSLSYADTHLDIKVLKGDATSIAVLKDARVGNSDLVIGVTSTETTNITLCLLAKQMGCKRTIARISNTEFIHNKDEVKFSELGIDELISPEQLAAEEIQLLLDQSAFNDSYEFEGGALTMVGTTLQRTAPFIGKTVKEAASIFPKLHFVPIAIQRFGTQYTLIPRGDTVFKEGDQAYFVTSEAGVKELYKLTGKTKEEIKDVMILGGSKIGYKTARDLCSNRFRVKLIEKDKNKSFDLADLLPNALIINGDGRNVELLEEEDIEEMDAFIAVTGNSETNIMSCLVAKSRNIKKTIALVENMDYFQLSQSIGIDTLINKKLLAANNIFRHIRKGEVVALTRLNNLNAEILEFIVKRTSEVTGKKIRELDFPRSAVIAGVIRDGEGMIALGDFQIKAGDRVVVCCLPRSIARIEKLFL</sequence>
<accession>A0ABY3YHE2</accession>
<dbReference type="Gene3D" id="3.30.70.1450">
    <property type="entry name" value="Regulator of K+ conductance, C-terminal domain"/>
    <property type="match status" value="2"/>
</dbReference>
<keyword evidence="3" id="KW-0633">Potassium transport</keyword>
<dbReference type="NCBIfam" id="NF007038">
    <property type="entry name" value="PRK09496.2-6"/>
    <property type="match status" value="1"/>
</dbReference>
<evidence type="ECO:0000256" key="6">
    <source>
        <dbReference type="ARBA" id="ARBA00023065"/>
    </source>
</evidence>
<gene>
    <name evidence="9" type="primary">trkA</name>
    <name evidence="9" type="ORF">MQE36_09465</name>
</gene>
<feature type="domain" description="RCK N-terminal" evidence="7">
    <location>
        <begin position="1"/>
        <end position="121"/>
    </location>
</feature>
<keyword evidence="6" id="KW-0406">Ion transport</keyword>
<evidence type="ECO:0000256" key="4">
    <source>
        <dbReference type="ARBA" id="ARBA00022958"/>
    </source>
</evidence>
<feature type="domain" description="RCK C-terminal" evidence="8">
    <location>
        <begin position="369"/>
        <end position="449"/>
    </location>
</feature>
<organism evidence="9 10">
    <name type="scientific">Zhouia spongiae</name>
    <dbReference type="NCBI Taxonomy" id="2202721"/>
    <lineage>
        <taxon>Bacteria</taxon>
        <taxon>Pseudomonadati</taxon>
        <taxon>Bacteroidota</taxon>
        <taxon>Flavobacteriia</taxon>
        <taxon>Flavobacteriales</taxon>
        <taxon>Flavobacteriaceae</taxon>
        <taxon>Zhouia</taxon>
    </lineage>
</organism>
<proteinExistence type="predicted"/>
<dbReference type="EMBL" id="CP094326">
    <property type="protein sequence ID" value="UNY97324.1"/>
    <property type="molecule type" value="Genomic_DNA"/>
</dbReference>
<dbReference type="InterPro" id="IPR003148">
    <property type="entry name" value="RCK_N"/>
</dbReference>
<evidence type="ECO:0000313" key="10">
    <source>
        <dbReference type="Proteomes" id="UP000829476"/>
    </source>
</evidence>
<evidence type="ECO:0000313" key="9">
    <source>
        <dbReference type="EMBL" id="UNY97324.1"/>
    </source>
</evidence>
<dbReference type="NCBIfam" id="NF007031">
    <property type="entry name" value="PRK09496.1-2"/>
    <property type="match status" value="1"/>
</dbReference>
<evidence type="ECO:0000256" key="2">
    <source>
        <dbReference type="ARBA" id="ARBA00022448"/>
    </source>
</evidence>
<evidence type="ECO:0000259" key="8">
    <source>
        <dbReference type="PROSITE" id="PS51202"/>
    </source>
</evidence>
<dbReference type="PROSITE" id="PS51202">
    <property type="entry name" value="RCK_C"/>
    <property type="match status" value="2"/>
</dbReference>
<dbReference type="NCBIfam" id="NF007039">
    <property type="entry name" value="PRK09496.3-2"/>
    <property type="match status" value="1"/>
</dbReference>
<dbReference type="PRINTS" id="PR00335">
    <property type="entry name" value="KUPTAKETRKA"/>
</dbReference>
<dbReference type="InterPro" id="IPR006037">
    <property type="entry name" value="RCK_C"/>
</dbReference>
<feature type="domain" description="RCK C-terminal" evidence="8">
    <location>
        <begin position="141"/>
        <end position="227"/>
    </location>
</feature>
<dbReference type="InterPro" id="IPR036291">
    <property type="entry name" value="NAD(P)-bd_dom_sf"/>
</dbReference>
<dbReference type="SUPFAM" id="SSF116726">
    <property type="entry name" value="TrkA C-terminal domain-like"/>
    <property type="match status" value="2"/>
</dbReference>
<dbReference type="InterPro" id="IPR036721">
    <property type="entry name" value="RCK_C_sf"/>
</dbReference>
<dbReference type="SUPFAM" id="SSF51735">
    <property type="entry name" value="NAD(P)-binding Rossmann-fold domains"/>
    <property type="match status" value="2"/>
</dbReference>
<keyword evidence="2" id="KW-0813">Transport</keyword>
<dbReference type="Pfam" id="PF02080">
    <property type="entry name" value="TrkA_C"/>
    <property type="match status" value="2"/>
</dbReference>
<dbReference type="RefSeq" id="WP_242935737.1">
    <property type="nucleotide sequence ID" value="NZ_CP094326.1"/>
</dbReference>
<dbReference type="Gene3D" id="3.40.50.720">
    <property type="entry name" value="NAD(P)-binding Rossmann-like Domain"/>
    <property type="match status" value="2"/>
</dbReference>
<evidence type="ECO:0000259" key="7">
    <source>
        <dbReference type="PROSITE" id="PS51201"/>
    </source>
</evidence>
<evidence type="ECO:0000256" key="1">
    <source>
        <dbReference type="ARBA" id="ARBA00017378"/>
    </source>
</evidence>
<dbReference type="Pfam" id="PF02254">
    <property type="entry name" value="TrkA_N"/>
    <property type="match status" value="2"/>
</dbReference>
<dbReference type="InterPro" id="IPR006036">
    <property type="entry name" value="K_uptake_TrkA"/>
</dbReference>
<dbReference type="Proteomes" id="UP000829476">
    <property type="component" value="Chromosome"/>
</dbReference>
<dbReference type="PROSITE" id="PS51201">
    <property type="entry name" value="RCK_N"/>
    <property type="match status" value="2"/>
</dbReference>
<dbReference type="InterPro" id="IPR050721">
    <property type="entry name" value="Trk_Ktr_HKT_K-transport"/>
</dbReference>
<evidence type="ECO:0000256" key="5">
    <source>
        <dbReference type="ARBA" id="ARBA00023027"/>
    </source>
</evidence>
<dbReference type="NCBIfam" id="NF007032">
    <property type="entry name" value="PRK09496.1-4"/>
    <property type="match status" value="1"/>
</dbReference>
<protein>
    <recommendedName>
        <fullName evidence="1">Trk system potassium uptake protein TrkA</fullName>
    </recommendedName>
</protein>
<keyword evidence="5" id="KW-0520">NAD</keyword>
<feature type="domain" description="RCK N-terminal" evidence="7">
    <location>
        <begin position="232"/>
        <end position="349"/>
    </location>
</feature>
<name>A0ABY3YHE2_9FLAO</name>
<keyword evidence="10" id="KW-1185">Reference proteome</keyword>
<keyword evidence="4" id="KW-0630">Potassium</keyword>
<dbReference type="PANTHER" id="PTHR43833">
    <property type="entry name" value="POTASSIUM CHANNEL PROTEIN 2-RELATED-RELATED"/>
    <property type="match status" value="1"/>
</dbReference>
<reference evidence="9 10" key="1">
    <citation type="journal article" date="2018" name="Int. J. Syst. Evol. Microbiol.">
        <title>Zhouia spongiae sp. nov., isolated from a marine sponge.</title>
        <authorList>
            <person name="Zhuang L."/>
            <person name="Lin B."/>
            <person name="Qin F."/>
            <person name="Luo L."/>
        </authorList>
    </citation>
    <scope>NUCLEOTIDE SEQUENCE [LARGE SCALE GENOMIC DNA]</scope>
    <source>
        <strain evidence="9 10">HN-Y44</strain>
    </source>
</reference>